<reference evidence="2" key="1">
    <citation type="submission" date="2023-07" db="EMBL/GenBank/DDBJ databases">
        <title>A chromosome-level genome assembly of Lolium multiflorum.</title>
        <authorList>
            <person name="Chen Y."/>
            <person name="Copetti D."/>
            <person name="Kolliker R."/>
            <person name="Studer B."/>
        </authorList>
    </citation>
    <scope>NUCLEOTIDE SEQUENCE</scope>
    <source>
        <strain evidence="2">02402/16</strain>
        <tissue evidence="2">Leaf</tissue>
    </source>
</reference>
<keyword evidence="3" id="KW-1185">Reference proteome</keyword>
<gene>
    <name evidence="2" type="ORF">QYE76_007454</name>
</gene>
<accession>A0AAD8W4C5</accession>
<protein>
    <submittedName>
        <fullName evidence="2">Uncharacterized protein</fullName>
    </submittedName>
</protein>
<comment type="caution">
    <text evidence="2">The sequence shown here is derived from an EMBL/GenBank/DDBJ whole genome shotgun (WGS) entry which is preliminary data.</text>
</comment>
<dbReference type="EMBL" id="JAUUTY010000005">
    <property type="protein sequence ID" value="KAK1633139.1"/>
    <property type="molecule type" value="Genomic_DNA"/>
</dbReference>
<feature type="region of interest" description="Disordered" evidence="1">
    <location>
        <begin position="233"/>
        <end position="253"/>
    </location>
</feature>
<organism evidence="2 3">
    <name type="scientific">Lolium multiflorum</name>
    <name type="common">Italian ryegrass</name>
    <name type="synonym">Lolium perenne subsp. multiflorum</name>
    <dbReference type="NCBI Taxonomy" id="4521"/>
    <lineage>
        <taxon>Eukaryota</taxon>
        <taxon>Viridiplantae</taxon>
        <taxon>Streptophyta</taxon>
        <taxon>Embryophyta</taxon>
        <taxon>Tracheophyta</taxon>
        <taxon>Spermatophyta</taxon>
        <taxon>Magnoliopsida</taxon>
        <taxon>Liliopsida</taxon>
        <taxon>Poales</taxon>
        <taxon>Poaceae</taxon>
        <taxon>BOP clade</taxon>
        <taxon>Pooideae</taxon>
        <taxon>Poodae</taxon>
        <taxon>Poeae</taxon>
        <taxon>Poeae Chloroplast Group 2 (Poeae type)</taxon>
        <taxon>Loliodinae</taxon>
        <taxon>Loliinae</taxon>
        <taxon>Lolium</taxon>
    </lineage>
</organism>
<feature type="compositionally biased region" description="Polar residues" evidence="1">
    <location>
        <begin position="162"/>
        <end position="177"/>
    </location>
</feature>
<evidence type="ECO:0000313" key="3">
    <source>
        <dbReference type="Proteomes" id="UP001231189"/>
    </source>
</evidence>
<dbReference type="Proteomes" id="UP001231189">
    <property type="component" value="Unassembled WGS sequence"/>
</dbReference>
<sequence length="253" mass="28016">MVRPSTGGAWFFISAFGLLPGDSKTYGLQPHNISPNGVLAIGNHVTLRRPSPNPLSSLFQYFFLVKKEKIRRTSELATCGSITFILRRVASTPTDRHESRVPPKASSATKPDPKDVIDLDDLPEDPAHHGDSAKGTSSPVLSARSAKLRFRGPTEKNRSKRQSSCYQRDWSTSNQLRPSKAYPAQRHAEVSAMLNKVWGNRTRRKAAKHSSFDELSAKVKVLEAENESLKAFIQESSSKETERKTCPRTGGAE</sequence>
<name>A0AAD8W4C5_LOLMU</name>
<evidence type="ECO:0000256" key="1">
    <source>
        <dbReference type="SAM" id="MobiDB-lite"/>
    </source>
</evidence>
<dbReference type="AlphaFoldDB" id="A0AAD8W4C5"/>
<feature type="region of interest" description="Disordered" evidence="1">
    <location>
        <begin position="92"/>
        <end position="186"/>
    </location>
</feature>
<evidence type="ECO:0000313" key="2">
    <source>
        <dbReference type="EMBL" id="KAK1633139.1"/>
    </source>
</evidence>
<proteinExistence type="predicted"/>